<evidence type="ECO:0000256" key="1">
    <source>
        <dbReference type="SAM" id="Coils"/>
    </source>
</evidence>
<sequence length="68" mass="7929">MLEDIECQVNTTIAETLQSEEQTAYLNQVLSKLEARSQKLKDENYRALDRIASLEEELWVTKQQLTDL</sequence>
<accession>A0AAD3Y4M0</accession>
<reference evidence="2" key="1">
    <citation type="submission" date="2023-05" db="EMBL/GenBank/DDBJ databases">
        <title>Nepenthes gracilis genome sequencing.</title>
        <authorList>
            <person name="Fukushima K."/>
        </authorList>
    </citation>
    <scope>NUCLEOTIDE SEQUENCE</scope>
    <source>
        <strain evidence="2">SING2019-196</strain>
    </source>
</reference>
<keyword evidence="1" id="KW-0175">Coiled coil</keyword>
<evidence type="ECO:0000313" key="2">
    <source>
        <dbReference type="EMBL" id="GMH27330.1"/>
    </source>
</evidence>
<name>A0AAD3Y4M0_NEPGR</name>
<evidence type="ECO:0000313" key="3">
    <source>
        <dbReference type="Proteomes" id="UP001279734"/>
    </source>
</evidence>
<feature type="coiled-coil region" evidence="1">
    <location>
        <begin position="30"/>
        <end position="57"/>
    </location>
</feature>
<proteinExistence type="predicted"/>
<gene>
    <name evidence="2" type="ORF">Nepgr_029173</name>
</gene>
<comment type="caution">
    <text evidence="2">The sequence shown here is derived from an EMBL/GenBank/DDBJ whole genome shotgun (WGS) entry which is preliminary data.</text>
</comment>
<dbReference type="AlphaFoldDB" id="A0AAD3Y4M0"/>
<keyword evidence="3" id="KW-1185">Reference proteome</keyword>
<protein>
    <submittedName>
        <fullName evidence="2">Uncharacterized protein</fullName>
    </submittedName>
</protein>
<dbReference type="EMBL" id="BSYO01000032">
    <property type="protein sequence ID" value="GMH27330.1"/>
    <property type="molecule type" value="Genomic_DNA"/>
</dbReference>
<organism evidence="2 3">
    <name type="scientific">Nepenthes gracilis</name>
    <name type="common">Slender pitcher plant</name>
    <dbReference type="NCBI Taxonomy" id="150966"/>
    <lineage>
        <taxon>Eukaryota</taxon>
        <taxon>Viridiplantae</taxon>
        <taxon>Streptophyta</taxon>
        <taxon>Embryophyta</taxon>
        <taxon>Tracheophyta</taxon>
        <taxon>Spermatophyta</taxon>
        <taxon>Magnoliopsida</taxon>
        <taxon>eudicotyledons</taxon>
        <taxon>Gunneridae</taxon>
        <taxon>Pentapetalae</taxon>
        <taxon>Caryophyllales</taxon>
        <taxon>Nepenthaceae</taxon>
        <taxon>Nepenthes</taxon>
    </lineage>
</organism>
<dbReference type="Proteomes" id="UP001279734">
    <property type="component" value="Unassembled WGS sequence"/>
</dbReference>